<accession>A0A9E4ZDB8</accession>
<evidence type="ECO:0000313" key="1">
    <source>
        <dbReference type="EMBL" id="MCM1985745.1"/>
    </source>
</evidence>
<dbReference type="Proteomes" id="UP001056766">
    <property type="component" value="Unassembled WGS sequence"/>
</dbReference>
<dbReference type="AlphaFoldDB" id="A0A9E4ZDB8"/>
<name>A0A9E4ZDB8_9EURY</name>
<keyword evidence="2" id="KW-1185">Reference proteome</keyword>
<reference evidence="1" key="1">
    <citation type="journal article" date="2021" name="mSystems">
        <title>Bacteria and Archaea Synergistically Convert Glycine Betaine to Biogenic Methane in the Formosa Cold Seep of the South China Sea.</title>
        <authorList>
            <person name="Li L."/>
            <person name="Zhang W."/>
            <person name="Zhang S."/>
            <person name="Song L."/>
            <person name="Sun Q."/>
            <person name="Zhang H."/>
            <person name="Xiang H."/>
            <person name="Dong X."/>
        </authorList>
    </citation>
    <scope>NUCLEOTIDE SEQUENCE</scope>
    <source>
        <strain evidence="1">LLY</strain>
    </source>
</reference>
<proteinExistence type="predicted"/>
<reference evidence="1" key="2">
    <citation type="submission" date="2021-04" db="EMBL/GenBank/DDBJ databases">
        <authorList>
            <person name="Dong X."/>
        </authorList>
    </citation>
    <scope>NUCLEOTIDE SEQUENCE</scope>
    <source>
        <strain evidence="1">LLY</strain>
    </source>
</reference>
<protein>
    <submittedName>
        <fullName evidence="1">Uncharacterized protein</fullName>
    </submittedName>
</protein>
<evidence type="ECO:0000313" key="2">
    <source>
        <dbReference type="Proteomes" id="UP001056766"/>
    </source>
</evidence>
<dbReference type="EMBL" id="JAGSOI010000004">
    <property type="protein sequence ID" value="MCM1985745.1"/>
    <property type="molecule type" value="Genomic_DNA"/>
</dbReference>
<sequence length="58" mass="6541">MEVELTVDGKNIEINHFVTEILAAMTGSSVETLHGVEEDWKEMTVKLKRSKTAHQSEL</sequence>
<gene>
    <name evidence="1" type="ORF">KDK67_01735</name>
</gene>
<organism evidence="1 2">
    <name type="scientific">Methanococcoides seepicolus</name>
    <dbReference type="NCBI Taxonomy" id="2828780"/>
    <lineage>
        <taxon>Archaea</taxon>
        <taxon>Methanobacteriati</taxon>
        <taxon>Methanobacteriota</taxon>
        <taxon>Stenosarchaea group</taxon>
        <taxon>Methanomicrobia</taxon>
        <taxon>Methanosarcinales</taxon>
        <taxon>Methanosarcinaceae</taxon>
        <taxon>Methanococcoides</taxon>
    </lineage>
</organism>
<comment type="caution">
    <text evidence="1">The sequence shown here is derived from an EMBL/GenBank/DDBJ whole genome shotgun (WGS) entry which is preliminary data.</text>
</comment>
<dbReference type="RefSeq" id="WP_250867122.1">
    <property type="nucleotide sequence ID" value="NZ_JAGSOI010000004.1"/>
</dbReference>